<feature type="compositionally biased region" description="Low complexity" evidence="1">
    <location>
        <begin position="18"/>
        <end position="29"/>
    </location>
</feature>
<feature type="non-terminal residue" evidence="2">
    <location>
        <position position="1"/>
    </location>
</feature>
<accession>A0ABU0WFG8</accession>
<protein>
    <submittedName>
        <fullName evidence="2">Uncharacterized protein</fullName>
    </submittedName>
</protein>
<evidence type="ECO:0000256" key="1">
    <source>
        <dbReference type="SAM" id="MobiDB-lite"/>
    </source>
</evidence>
<evidence type="ECO:0000313" key="2">
    <source>
        <dbReference type="EMBL" id="MDQ2102931.1"/>
    </source>
</evidence>
<evidence type="ECO:0000313" key="3">
    <source>
        <dbReference type="Proteomes" id="UP001227317"/>
    </source>
</evidence>
<feature type="region of interest" description="Disordered" evidence="1">
    <location>
        <begin position="74"/>
        <end position="126"/>
    </location>
</feature>
<feature type="compositionally biased region" description="Low complexity" evidence="1">
    <location>
        <begin position="85"/>
        <end position="125"/>
    </location>
</feature>
<dbReference type="Proteomes" id="UP001227317">
    <property type="component" value="Unassembled WGS sequence"/>
</dbReference>
<proteinExistence type="predicted"/>
<gene>
    <name evidence="2" type="ORF">QSG27_09530</name>
</gene>
<comment type="caution">
    <text evidence="2">The sequence shown here is derived from an EMBL/GenBank/DDBJ whole genome shotgun (WGS) entry which is preliminary data.</text>
</comment>
<sequence>ETPEAARSAVAPHGVGTAANGAGRDAMAASGSPHPSRMPARDTPLASSMMAKHTTPKQQPSTIGFAATAAPSGFRKAAVPPAPAAQPDAASGAANTDTATTAPATTPAATPAAGGTAANGNAFAPVTPDMLSETMMRNLAKYEQGRRAAHAPAPSLRVSG</sequence>
<organism evidence="2 3">
    <name type="scientific">Azospirillum isscasi</name>
    <dbReference type="NCBI Taxonomy" id="3053926"/>
    <lineage>
        <taxon>Bacteria</taxon>
        <taxon>Pseudomonadati</taxon>
        <taxon>Pseudomonadota</taxon>
        <taxon>Alphaproteobacteria</taxon>
        <taxon>Rhodospirillales</taxon>
        <taxon>Azospirillaceae</taxon>
        <taxon>Azospirillum</taxon>
    </lineage>
</organism>
<keyword evidence="3" id="KW-1185">Reference proteome</keyword>
<dbReference type="EMBL" id="JAUJFI010000034">
    <property type="protein sequence ID" value="MDQ2102931.1"/>
    <property type="molecule type" value="Genomic_DNA"/>
</dbReference>
<name>A0ABU0WFG8_9PROT</name>
<feature type="region of interest" description="Disordered" evidence="1">
    <location>
        <begin position="1"/>
        <end position="62"/>
    </location>
</feature>
<reference evidence="2 3" key="1">
    <citation type="submission" date="2023-06" db="EMBL/GenBank/DDBJ databases">
        <title>Azospirillum isscasensis sp.nov, a bacterium isolated from rhizosphere soil of rice.</title>
        <authorList>
            <person name="Wang H."/>
        </authorList>
    </citation>
    <scope>NUCLEOTIDE SEQUENCE [LARGE SCALE GENOMIC DNA]</scope>
    <source>
        <strain evidence="2 3">C340-1</strain>
    </source>
</reference>